<proteinExistence type="predicted"/>
<evidence type="ECO:0000313" key="5">
    <source>
        <dbReference type="EMBL" id="QJC57266.1"/>
    </source>
</evidence>
<keyword evidence="2" id="KW-0547">Nucleotide-binding</keyword>
<dbReference type="PANTHER" id="PTHR42939:SF1">
    <property type="entry name" value="ABC TRANSPORTER ATP-BINDING PROTEIN ALBC-RELATED"/>
    <property type="match status" value="1"/>
</dbReference>
<organism evidence="5 6">
    <name type="scientific">Polaromonas vacuolata</name>
    <dbReference type="NCBI Taxonomy" id="37448"/>
    <lineage>
        <taxon>Bacteria</taxon>
        <taxon>Pseudomonadati</taxon>
        <taxon>Pseudomonadota</taxon>
        <taxon>Betaproteobacteria</taxon>
        <taxon>Burkholderiales</taxon>
        <taxon>Comamonadaceae</taxon>
        <taxon>Polaromonas</taxon>
    </lineage>
</organism>
<dbReference type="Pfam" id="PF00005">
    <property type="entry name" value="ABC_tran"/>
    <property type="match status" value="1"/>
</dbReference>
<dbReference type="InterPro" id="IPR003439">
    <property type="entry name" value="ABC_transporter-like_ATP-bd"/>
</dbReference>
<dbReference type="PROSITE" id="PS50893">
    <property type="entry name" value="ABC_TRANSPORTER_2"/>
    <property type="match status" value="1"/>
</dbReference>
<feature type="domain" description="ABC transporter" evidence="4">
    <location>
        <begin position="23"/>
        <end position="224"/>
    </location>
</feature>
<accession>A0A6H2HCS4</accession>
<dbReference type="GO" id="GO:0005524">
    <property type="term" value="F:ATP binding"/>
    <property type="evidence" value="ECO:0007669"/>
    <property type="project" value="UniProtKB-KW"/>
</dbReference>
<sequence length="229" mass="25436">MASTKKEKRLFIENFAQPHSTLLMVNQLCYAWPQAKLFTNWSARIKPGVTWLIGDDGSGKTTLLRLLAGHLVKTSGQLQLGQTDLDLQPSQYSSQLFITEPGTEKYEQMTALDYFALVQRQYPSFEQHLLAELINGLSLQEHQHKMLYMLSTGSKRKVWLAAAFASGALLTLIDEPFAALDSASVEFVSTLLKLAATQTTRTYLVADYQALVGTPTTAIIELTATDMTN</sequence>
<protein>
    <submittedName>
        <fullName evidence="5">ABC transporter ATP-binding protein YtrB</fullName>
    </submittedName>
</protein>
<dbReference type="Proteomes" id="UP000502041">
    <property type="component" value="Chromosome"/>
</dbReference>
<keyword evidence="1" id="KW-0813">Transport</keyword>
<evidence type="ECO:0000256" key="1">
    <source>
        <dbReference type="ARBA" id="ARBA00022448"/>
    </source>
</evidence>
<evidence type="ECO:0000256" key="3">
    <source>
        <dbReference type="ARBA" id="ARBA00022840"/>
    </source>
</evidence>
<name>A0A6H2HCS4_9BURK</name>
<dbReference type="GO" id="GO:0016887">
    <property type="term" value="F:ATP hydrolysis activity"/>
    <property type="evidence" value="ECO:0007669"/>
    <property type="project" value="InterPro"/>
</dbReference>
<dbReference type="AlphaFoldDB" id="A0A6H2HCS4"/>
<evidence type="ECO:0000313" key="6">
    <source>
        <dbReference type="Proteomes" id="UP000502041"/>
    </source>
</evidence>
<dbReference type="PANTHER" id="PTHR42939">
    <property type="entry name" value="ABC TRANSPORTER ATP-BINDING PROTEIN ALBC-RELATED"/>
    <property type="match status" value="1"/>
</dbReference>
<dbReference type="KEGG" id="pvac:HC248_02587"/>
<reference evidence="5 6" key="1">
    <citation type="submission" date="2020-04" db="EMBL/GenBank/DDBJ databases">
        <title>Complete genome of a Psychrophilic, Marine, Gas Vacuolate Bacterium Polaromonas vacuolata KCTC 22033T.</title>
        <authorList>
            <person name="Hwang K."/>
            <person name="Kim K.M."/>
        </authorList>
    </citation>
    <scope>NUCLEOTIDE SEQUENCE [LARGE SCALE GENOMIC DNA]</scope>
    <source>
        <strain evidence="5 6">KCTC 22033</strain>
    </source>
</reference>
<gene>
    <name evidence="5" type="primary">ytrB</name>
    <name evidence="5" type="ORF">HC248_02587</name>
</gene>
<evidence type="ECO:0000256" key="2">
    <source>
        <dbReference type="ARBA" id="ARBA00022741"/>
    </source>
</evidence>
<dbReference type="InterPro" id="IPR051782">
    <property type="entry name" value="ABC_Transporter_VariousFunc"/>
</dbReference>
<keyword evidence="6" id="KW-1185">Reference proteome</keyword>
<dbReference type="Gene3D" id="3.40.50.300">
    <property type="entry name" value="P-loop containing nucleotide triphosphate hydrolases"/>
    <property type="match status" value="1"/>
</dbReference>
<evidence type="ECO:0000259" key="4">
    <source>
        <dbReference type="PROSITE" id="PS50893"/>
    </source>
</evidence>
<keyword evidence="3 5" id="KW-0067">ATP-binding</keyword>
<dbReference type="SUPFAM" id="SSF52540">
    <property type="entry name" value="P-loop containing nucleoside triphosphate hydrolases"/>
    <property type="match status" value="1"/>
</dbReference>
<dbReference type="EMBL" id="CP051461">
    <property type="protein sequence ID" value="QJC57266.1"/>
    <property type="molecule type" value="Genomic_DNA"/>
</dbReference>
<dbReference type="InterPro" id="IPR027417">
    <property type="entry name" value="P-loop_NTPase"/>
</dbReference>